<dbReference type="InterPro" id="IPR044068">
    <property type="entry name" value="CB"/>
</dbReference>
<organism evidence="4 5">
    <name type="scientific">Methanosarcina siciliae T4/M</name>
    <dbReference type="NCBI Taxonomy" id="1434120"/>
    <lineage>
        <taxon>Archaea</taxon>
        <taxon>Methanobacteriati</taxon>
        <taxon>Methanobacteriota</taxon>
        <taxon>Stenosarchaea group</taxon>
        <taxon>Methanomicrobia</taxon>
        <taxon>Methanosarcinales</taxon>
        <taxon>Methanosarcinaceae</taxon>
        <taxon>Methanosarcina</taxon>
    </lineage>
</organism>
<evidence type="ECO:0000256" key="1">
    <source>
        <dbReference type="ARBA" id="ARBA00023172"/>
    </source>
</evidence>
<keyword evidence="5" id="KW-1185">Reference proteome</keyword>
<feature type="domain" description="Core-binding (CB)" evidence="3">
    <location>
        <begin position="6"/>
        <end position="102"/>
    </location>
</feature>
<dbReference type="EMBL" id="CP009506">
    <property type="protein sequence ID" value="AKB28854.1"/>
    <property type="molecule type" value="Genomic_DNA"/>
</dbReference>
<dbReference type="GO" id="GO:0003677">
    <property type="term" value="F:DNA binding"/>
    <property type="evidence" value="ECO:0007669"/>
    <property type="project" value="UniProtKB-UniRule"/>
</dbReference>
<dbReference type="InterPro" id="IPR011010">
    <property type="entry name" value="DNA_brk_join_enz"/>
</dbReference>
<dbReference type="OrthoDB" id="142712at2157"/>
<proteinExistence type="predicted"/>
<dbReference type="PROSITE" id="PS51900">
    <property type="entry name" value="CB"/>
    <property type="match status" value="1"/>
</dbReference>
<evidence type="ECO:0000259" key="3">
    <source>
        <dbReference type="PROSITE" id="PS51900"/>
    </source>
</evidence>
<dbReference type="GeneID" id="24861008"/>
<dbReference type="GO" id="GO:0006310">
    <property type="term" value="P:DNA recombination"/>
    <property type="evidence" value="ECO:0007669"/>
    <property type="project" value="UniProtKB-KW"/>
</dbReference>
<sequence>MKVGELETDPAIQEWFASLIPGDATKQVYLYSMQEYTEHTGLSPIELIEEAEEEIQAGILPRKRKIRAYMLGFKQALIKKRLSDFTIRSRLTGVRSFYKAAYIEIPAQLSDRRRPMTIKENDQVPKKSDIRDVLKVADPLEKAVVLTGVSAGLPSNEIRKLRISDFKKGKNPETGITTLDLRRFKARVDFITFLTPEATAAIDEYLVYRDREAKAPTARRKRQLENQRVVSDDGFLFILRQIPPEYAETGDEMS</sequence>
<dbReference type="KEGG" id="msw:MSSIT_2135"/>
<dbReference type="SUPFAM" id="SSF56349">
    <property type="entry name" value="DNA breaking-rejoining enzymes"/>
    <property type="match status" value="1"/>
</dbReference>
<evidence type="ECO:0000313" key="4">
    <source>
        <dbReference type="EMBL" id="AKB28854.1"/>
    </source>
</evidence>
<dbReference type="InterPro" id="IPR013762">
    <property type="entry name" value="Integrase-like_cat_sf"/>
</dbReference>
<dbReference type="PATRIC" id="fig|1434120.4.peg.2767"/>
<dbReference type="RefSeq" id="WP_048172469.1">
    <property type="nucleotide sequence ID" value="NZ_CP009506.1"/>
</dbReference>
<evidence type="ECO:0000256" key="2">
    <source>
        <dbReference type="PROSITE-ProRule" id="PRU01248"/>
    </source>
</evidence>
<reference evidence="4 5" key="1">
    <citation type="submission" date="2014-07" db="EMBL/GenBank/DDBJ databases">
        <title>Methanogenic archaea and the global carbon cycle.</title>
        <authorList>
            <person name="Henriksen J.R."/>
            <person name="Luke J."/>
            <person name="Reinhart S."/>
            <person name="Benedict M.N."/>
            <person name="Youngblut N.D."/>
            <person name="Metcalf M.E."/>
            <person name="Whitaker R.J."/>
            <person name="Metcalf W.W."/>
        </authorList>
    </citation>
    <scope>NUCLEOTIDE SEQUENCE [LARGE SCALE GENOMIC DNA]</scope>
    <source>
        <strain evidence="4 5">T4/M</strain>
    </source>
</reference>
<gene>
    <name evidence="4" type="ORF">MSSIT_2135</name>
</gene>
<dbReference type="GO" id="GO:0015074">
    <property type="term" value="P:DNA integration"/>
    <property type="evidence" value="ECO:0007669"/>
    <property type="project" value="InterPro"/>
</dbReference>
<accession>A0A0E3P5C6</accession>
<dbReference type="Proteomes" id="UP000033111">
    <property type="component" value="Chromosome"/>
</dbReference>
<dbReference type="Gene3D" id="1.10.443.10">
    <property type="entry name" value="Intergrase catalytic core"/>
    <property type="match status" value="1"/>
</dbReference>
<dbReference type="HOGENOM" id="CLU_041884_0_0_2"/>
<name>A0A0E3P5C6_9EURY</name>
<keyword evidence="2" id="KW-0238">DNA-binding</keyword>
<keyword evidence="1" id="KW-0233">DNA recombination</keyword>
<evidence type="ECO:0000313" key="5">
    <source>
        <dbReference type="Proteomes" id="UP000033111"/>
    </source>
</evidence>
<dbReference type="AlphaFoldDB" id="A0A0E3P5C6"/>
<protein>
    <recommendedName>
        <fullName evidence="3">Core-binding (CB) domain-containing protein</fullName>
    </recommendedName>
</protein>